<sequence>MRFSALLASLVAATGAAAAAVDAFSHVPRNVQEFREKHPVAKRAPNCRKTFTPRASRDDTDDISAEFLDAIKKANNGGTVYLPEGQTFVIGKPLDLTFLNDIHVRLEGTIRFTNDVPYWQKNAFYHPFQRSLMFWKWGGKDIKIFGEGTLDGQGQRWWNEFSGAEILDPDNAYLRPILFYAEHAENLHVEGILMKDSPVWHNFIVESKHITYRDVIVEAKSNNATVEPKNGDFFNSLNVEHIKIERSNNTDLHVDTMYCNNSHGQSLGSLGQYEGEFVFVKDVVIENIWV</sequence>
<dbReference type="GO" id="GO:0004650">
    <property type="term" value="F:polygalacturonase activity"/>
    <property type="evidence" value="ECO:0007669"/>
    <property type="project" value="InterPro"/>
</dbReference>
<accession>H1W3J3</accession>
<evidence type="ECO:0000256" key="14">
    <source>
        <dbReference type="ARBA" id="ARBA00042261"/>
    </source>
</evidence>
<evidence type="ECO:0000313" key="19">
    <source>
        <dbReference type="Proteomes" id="UP000007174"/>
    </source>
</evidence>
<evidence type="ECO:0000256" key="16">
    <source>
        <dbReference type="RuleBase" id="RU361169"/>
    </source>
</evidence>
<dbReference type="STRING" id="759273.H1W3J3"/>
<dbReference type="PANTHER" id="PTHR31736">
    <property type="match status" value="1"/>
</dbReference>
<dbReference type="AlphaFoldDB" id="H1W3J3"/>
<evidence type="ECO:0000256" key="6">
    <source>
        <dbReference type="ARBA" id="ARBA00022801"/>
    </source>
</evidence>
<dbReference type="GO" id="GO:0047911">
    <property type="term" value="F:galacturan 1,4-alpha-galacturonidase activity"/>
    <property type="evidence" value="ECO:0007669"/>
    <property type="project" value="UniProtKB-EC"/>
</dbReference>
<dbReference type="EC" id="3.2.1.67" evidence="12"/>
<feature type="chain" id="PRO_5003556558" description="galacturonan 1,4-alpha-galacturonidase" evidence="17">
    <location>
        <begin position="19"/>
        <end position="290"/>
    </location>
</feature>
<dbReference type="Pfam" id="PF00295">
    <property type="entry name" value="Glyco_hydro_28"/>
    <property type="match status" value="1"/>
</dbReference>
<keyword evidence="4 17" id="KW-0732">Signal</keyword>
<evidence type="ECO:0000256" key="5">
    <source>
        <dbReference type="ARBA" id="ARBA00022737"/>
    </source>
</evidence>
<protein>
    <recommendedName>
        <fullName evidence="12">galacturonan 1,4-alpha-galacturonidase</fullName>
        <ecNumber evidence="12">3.2.1.67</ecNumber>
    </recommendedName>
    <alternativeName>
        <fullName evidence="13">Galacturan 1,4-alpha-galacturonidase B</fullName>
    </alternativeName>
    <alternativeName>
        <fullName evidence="14">Poly(1,4-alpha-D-galacturonide)galacturonohydrolase B</fullName>
    </alternativeName>
</protein>
<keyword evidence="7" id="KW-1015">Disulfide bond</keyword>
<keyword evidence="3" id="KW-0964">Secreted</keyword>
<evidence type="ECO:0000256" key="7">
    <source>
        <dbReference type="ARBA" id="ARBA00023157"/>
    </source>
</evidence>
<evidence type="ECO:0000256" key="10">
    <source>
        <dbReference type="ARBA" id="ARBA00023316"/>
    </source>
</evidence>
<evidence type="ECO:0000256" key="3">
    <source>
        <dbReference type="ARBA" id="ARBA00022525"/>
    </source>
</evidence>
<dbReference type="HOGENOM" id="CLU_016031_1_0_1"/>
<evidence type="ECO:0000256" key="17">
    <source>
        <dbReference type="SAM" id="SignalP"/>
    </source>
</evidence>
<comment type="subcellular location">
    <subcellularLocation>
        <location evidence="1">Secreted</location>
    </subcellularLocation>
</comment>
<evidence type="ECO:0000256" key="4">
    <source>
        <dbReference type="ARBA" id="ARBA00022729"/>
    </source>
</evidence>
<dbReference type="SUPFAM" id="SSF51126">
    <property type="entry name" value="Pectin lyase-like"/>
    <property type="match status" value="1"/>
</dbReference>
<dbReference type="Gene3D" id="2.160.20.10">
    <property type="entry name" value="Single-stranded right-handed beta-helix, Pectin lyase-like"/>
    <property type="match status" value="1"/>
</dbReference>
<evidence type="ECO:0000256" key="12">
    <source>
        <dbReference type="ARBA" id="ARBA00038933"/>
    </source>
</evidence>
<dbReference type="eggNOG" id="ENOG502QPPR">
    <property type="taxonomic scope" value="Eukaryota"/>
</dbReference>
<dbReference type="InterPro" id="IPR012334">
    <property type="entry name" value="Pectin_lyas_fold"/>
</dbReference>
<dbReference type="InterPro" id="IPR000743">
    <property type="entry name" value="Glyco_hydro_28"/>
</dbReference>
<dbReference type="GO" id="GO:0005975">
    <property type="term" value="P:carbohydrate metabolic process"/>
    <property type="evidence" value="ECO:0007669"/>
    <property type="project" value="InterPro"/>
</dbReference>
<comment type="function">
    <text evidence="11">Specific in hydrolyzing the terminal glycosidic bond of polygalacturonic acid and oligogalacturonates.</text>
</comment>
<keyword evidence="8" id="KW-0325">Glycoprotein</keyword>
<reference evidence="19" key="1">
    <citation type="journal article" date="2012" name="Nat. Genet.">
        <title>Lifestyle transitions in plant pathogenic Colletotrichum fungi deciphered by genome and transcriptome analyses.</title>
        <authorList>
            <person name="O'Connell R.J."/>
            <person name="Thon M.R."/>
            <person name="Hacquard S."/>
            <person name="Amyotte S.G."/>
            <person name="Kleemann J."/>
            <person name="Torres M.F."/>
            <person name="Damm U."/>
            <person name="Buiate E.A."/>
            <person name="Epstein L."/>
            <person name="Alkan N."/>
            <person name="Altmueller J."/>
            <person name="Alvarado-Balderrama L."/>
            <person name="Bauser C.A."/>
            <person name="Becker C."/>
            <person name="Birren B.W."/>
            <person name="Chen Z."/>
            <person name="Choi J."/>
            <person name="Crouch J.A."/>
            <person name="Duvick J.P."/>
            <person name="Farman M.A."/>
            <person name="Gan P."/>
            <person name="Heiman D."/>
            <person name="Henrissat B."/>
            <person name="Howard R.J."/>
            <person name="Kabbage M."/>
            <person name="Koch C."/>
            <person name="Kracher B."/>
            <person name="Kubo Y."/>
            <person name="Law A.D."/>
            <person name="Lebrun M.-H."/>
            <person name="Lee Y.-H."/>
            <person name="Miyara I."/>
            <person name="Moore N."/>
            <person name="Neumann U."/>
            <person name="Nordstroem K."/>
            <person name="Panaccione D.G."/>
            <person name="Panstruga R."/>
            <person name="Place M."/>
            <person name="Proctor R.H."/>
            <person name="Prusky D."/>
            <person name="Rech G."/>
            <person name="Reinhardt R."/>
            <person name="Rollins J.A."/>
            <person name="Rounsley S."/>
            <person name="Schardl C.L."/>
            <person name="Schwartz D.C."/>
            <person name="Shenoy N."/>
            <person name="Shirasu K."/>
            <person name="Sikhakolli U.R."/>
            <person name="Stueber K."/>
            <person name="Sukno S.A."/>
            <person name="Sweigard J.A."/>
            <person name="Takano Y."/>
            <person name="Takahara H."/>
            <person name="Trail F."/>
            <person name="van der Does H.C."/>
            <person name="Voll L.M."/>
            <person name="Will I."/>
            <person name="Young S."/>
            <person name="Zeng Q."/>
            <person name="Zhang J."/>
            <person name="Zhou S."/>
            <person name="Dickman M.B."/>
            <person name="Schulze-Lefert P."/>
            <person name="Ver Loren van Themaat E."/>
            <person name="Ma L.-J."/>
            <person name="Vaillancourt L.J."/>
        </authorList>
    </citation>
    <scope>NUCLEOTIDE SEQUENCE [LARGE SCALE GENOMIC DNA]</scope>
    <source>
        <strain evidence="19">IMI 349063</strain>
    </source>
</reference>
<name>H1W3J3_COLHI</name>
<dbReference type="GO" id="GO:0005576">
    <property type="term" value="C:extracellular region"/>
    <property type="evidence" value="ECO:0007669"/>
    <property type="project" value="UniProtKB-SubCell"/>
</dbReference>
<feature type="non-terminal residue" evidence="18">
    <location>
        <position position="290"/>
    </location>
</feature>
<evidence type="ECO:0000256" key="1">
    <source>
        <dbReference type="ARBA" id="ARBA00004613"/>
    </source>
</evidence>
<keyword evidence="9 16" id="KW-0326">Glycosidase</keyword>
<dbReference type="InterPro" id="IPR011050">
    <property type="entry name" value="Pectin_lyase_fold/virulence"/>
</dbReference>
<comment type="similarity">
    <text evidence="2 16">Belongs to the glycosyl hydrolase 28 family.</text>
</comment>
<evidence type="ECO:0000256" key="2">
    <source>
        <dbReference type="ARBA" id="ARBA00008834"/>
    </source>
</evidence>
<keyword evidence="6 16" id="KW-0378">Hydrolase</keyword>
<evidence type="ECO:0000256" key="8">
    <source>
        <dbReference type="ARBA" id="ARBA00023180"/>
    </source>
</evidence>
<dbReference type="PANTHER" id="PTHR31736:SF6">
    <property type="entry name" value="EXOPOLYGALACTURONASE B-RELATED"/>
    <property type="match status" value="1"/>
</dbReference>
<evidence type="ECO:0000256" key="15">
    <source>
        <dbReference type="ARBA" id="ARBA00048766"/>
    </source>
</evidence>
<organism evidence="18 19">
    <name type="scientific">Colletotrichum higginsianum (strain IMI 349063)</name>
    <name type="common">Crucifer anthracnose fungus</name>
    <dbReference type="NCBI Taxonomy" id="759273"/>
    <lineage>
        <taxon>Eukaryota</taxon>
        <taxon>Fungi</taxon>
        <taxon>Dikarya</taxon>
        <taxon>Ascomycota</taxon>
        <taxon>Pezizomycotina</taxon>
        <taxon>Sordariomycetes</taxon>
        <taxon>Hypocreomycetidae</taxon>
        <taxon>Glomerellales</taxon>
        <taxon>Glomerellaceae</taxon>
        <taxon>Colletotrichum</taxon>
        <taxon>Colletotrichum destructivum species complex</taxon>
    </lineage>
</organism>
<comment type="catalytic activity">
    <reaction evidence="15">
        <text>[(1-&gt;4)-alpha-D-galacturonosyl](n) + H2O = alpha-D-galacturonate + [(1-&gt;4)-alpha-D-galacturonosyl](n-1)</text>
        <dbReference type="Rhea" id="RHEA:14117"/>
        <dbReference type="Rhea" id="RHEA-COMP:14570"/>
        <dbReference type="Rhea" id="RHEA-COMP:14572"/>
        <dbReference type="ChEBI" id="CHEBI:15377"/>
        <dbReference type="ChEBI" id="CHEBI:58658"/>
        <dbReference type="ChEBI" id="CHEBI:140523"/>
        <dbReference type="EC" id="3.2.1.67"/>
    </reaction>
</comment>
<evidence type="ECO:0000256" key="11">
    <source>
        <dbReference type="ARBA" id="ARBA00037312"/>
    </source>
</evidence>
<gene>
    <name evidence="18" type="ORF">CH063_15598</name>
</gene>
<proteinExistence type="inferred from homology"/>
<dbReference type="Proteomes" id="UP000007174">
    <property type="component" value="Unassembled WGS sequence"/>
</dbReference>
<evidence type="ECO:0000313" key="18">
    <source>
        <dbReference type="EMBL" id="CCF47056.1"/>
    </source>
</evidence>
<keyword evidence="5" id="KW-0677">Repeat</keyword>
<keyword evidence="10" id="KW-0961">Cell wall biogenesis/degradation</keyword>
<evidence type="ECO:0000256" key="9">
    <source>
        <dbReference type="ARBA" id="ARBA00023295"/>
    </source>
</evidence>
<dbReference type="EMBL" id="CACQ02009322">
    <property type="protein sequence ID" value="CCF47056.1"/>
    <property type="molecule type" value="Genomic_DNA"/>
</dbReference>
<feature type="signal peptide" evidence="17">
    <location>
        <begin position="1"/>
        <end position="18"/>
    </location>
</feature>
<dbReference type="GO" id="GO:0071555">
    <property type="term" value="P:cell wall organization"/>
    <property type="evidence" value="ECO:0007669"/>
    <property type="project" value="UniProtKB-KW"/>
</dbReference>
<evidence type="ECO:0000256" key="13">
    <source>
        <dbReference type="ARBA" id="ARBA00041473"/>
    </source>
</evidence>
<dbReference type="VEuPathDB" id="FungiDB:CH63R_14211"/>